<keyword evidence="5" id="KW-0229">DNA integration</keyword>
<protein>
    <submittedName>
        <fullName evidence="12">Tyrosine-type recombinase/integrase</fullName>
    </submittedName>
</protein>
<comment type="caution">
    <text evidence="12">The sequence shown here is derived from an EMBL/GenBank/DDBJ whole genome shotgun (WGS) entry which is preliminary data.</text>
</comment>
<reference evidence="12 13" key="1">
    <citation type="submission" date="2020-07" db="EMBL/GenBank/DDBJ databases">
        <authorList>
            <person name="Feng H."/>
        </authorList>
    </citation>
    <scope>NUCLEOTIDE SEQUENCE [LARGE SCALE GENOMIC DNA]</scope>
    <source>
        <strain evidence="13">s-11</strain>
    </source>
</reference>
<keyword evidence="7" id="KW-0233">DNA recombination</keyword>
<keyword evidence="3" id="KW-0132">Cell division</keyword>
<keyword evidence="4" id="KW-0159">Chromosome partition</keyword>
<evidence type="ECO:0000256" key="3">
    <source>
        <dbReference type="ARBA" id="ARBA00022618"/>
    </source>
</evidence>
<evidence type="ECO:0000256" key="4">
    <source>
        <dbReference type="ARBA" id="ARBA00022829"/>
    </source>
</evidence>
<dbReference type="InterPro" id="IPR050090">
    <property type="entry name" value="Tyrosine_recombinase_XerCD"/>
</dbReference>
<name>A0A7W1XBH2_9BACL</name>
<dbReference type="SUPFAM" id="SSF56349">
    <property type="entry name" value="DNA breaking-rejoining enzymes"/>
    <property type="match status" value="1"/>
</dbReference>
<dbReference type="InterPro" id="IPR013762">
    <property type="entry name" value="Integrase-like_cat_sf"/>
</dbReference>
<keyword evidence="6 9" id="KW-0238">DNA-binding</keyword>
<dbReference type="GO" id="GO:0007059">
    <property type="term" value="P:chromosome segregation"/>
    <property type="evidence" value="ECO:0007669"/>
    <property type="project" value="UniProtKB-KW"/>
</dbReference>
<dbReference type="GO" id="GO:0006310">
    <property type="term" value="P:DNA recombination"/>
    <property type="evidence" value="ECO:0007669"/>
    <property type="project" value="UniProtKB-KW"/>
</dbReference>
<keyword evidence="2" id="KW-0963">Cytoplasm</keyword>
<proteinExistence type="predicted"/>
<evidence type="ECO:0000313" key="12">
    <source>
        <dbReference type="EMBL" id="MBA4543602.1"/>
    </source>
</evidence>
<dbReference type="InterPro" id="IPR011010">
    <property type="entry name" value="DNA_brk_join_enz"/>
</dbReference>
<sequence>MEPVIVSRRLPENINRIVAQFPEEVQEFFLEMISADRSKQTIANYAYDFSLFFDFLKSRNKTIYQTDPMTIKRFFRHIENGYERTVYVKLKKKDPKTGEINEEWVKRKHFRENSRSGKQRKRASLRSLFRYLVKTHVLERDPMEEYEDATLKSRSRQKVPVFLTREEALRLIEAVYSYHQKKNRKSRDWMEVRDLAIILMFLNTGMRVSELIGLNRNSIQADGDLIRVIIIGKGGKERMLKLNQSAVSALNDYLALRPEEGVPPSDREALFLNKNLQRLSRKGVSEIIKKYVAEANLPPKAANISPHKLRHTLATLLLSNGENLRVVQEILGHSSIQTTQIYTHVINSEKDDALDRLNI</sequence>
<evidence type="ECO:0000256" key="7">
    <source>
        <dbReference type="ARBA" id="ARBA00023172"/>
    </source>
</evidence>
<dbReference type="PANTHER" id="PTHR30349:SF77">
    <property type="entry name" value="TYROSINE RECOMBINASE XERC"/>
    <property type="match status" value="1"/>
</dbReference>
<dbReference type="GO" id="GO:0015074">
    <property type="term" value="P:DNA integration"/>
    <property type="evidence" value="ECO:0007669"/>
    <property type="project" value="UniProtKB-KW"/>
</dbReference>
<dbReference type="AlphaFoldDB" id="A0A7W1XBH2"/>
<comment type="subcellular location">
    <subcellularLocation>
        <location evidence="1">Cytoplasm</location>
    </subcellularLocation>
</comment>
<dbReference type="RefSeq" id="WP_033101568.1">
    <property type="nucleotide sequence ID" value="NZ_JACEIP010000018.1"/>
</dbReference>
<dbReference type="PANTHER" id="PTHR30349">
    <property type="entry name" value="PHAGE INTEGRASE-RELATED"/>
    <property type="match status" value="1"/>
</dbReference>
<dbReference type="Gene3D" id="1.10.150.130">
    <property type="match status" value="1"/>
</dbReference>
<evidence type="ECO:0000256" key="9">
    <source>
        <dbReference type="PROSITE-ProRule" id="PRU01248"/>
    </source>
</evidence>
<dbReference type="GO" id="GO:0003677">
    <property type="term" value="F:DNA binding"/>
    <property type="evidence" value="ECO:0007669"/>
    <property type="project" value="UniProtKB-UniRule"/>
</dbReference>
<keyword evidence="8" id="KW-0131">Cell cycle</keyword>
<dbReference type="PROSITE" id="PS51898">
    <property type="entry name" value="TYR_RECOMBINASE"/>
    <property type="match status" value="1"/>
</dbReference>
<evidence type="ECO:0000256" key="2">
    <source>
        <dbReference type="ARBA" id="ARBA00022490"/>
    </source>
</evidence>
<evidence type="ECO:0000256" key="8">
    <source>
        <dbReference type="ARBA" id="ARBA00023306"/>
    </source>
</evidence>
<evidence type="ECO:0000256" key="6">
    <source>
        <dbReference type="ARBA" id="ARBA00023125"/>
    </source>
</evidence>
<gene>
    <name evidence="12" type="ORF">H1164_11940</name>
</gene>
<dbReference type="InterPro" id="IPR044068">
    <property type="entry name" value="CB"/>
</dbReference>
<evidence type="ECO:0000256" key="1">
    <source>
        <dbReference type="ARBA" id="ARBA00004496"/>
    </source>
</evidence>
<organism evidence="12 13">
    <name type="scientific">Thermoactinomyces daqus</name>
    <dbReference type="NCBI Taxonomy" id="1329516"/>
    <lineage>
        <taxon>Bacteria</taxon>
        <taxon>Bacillati</taxon>
        <taxon>Bacillota</taxon>
        <taxon>Bacilli</taxon>
        <taxon>Bacillales</taxon>
        <taxon>Thermoactinomycetaceae</taxon>
        <taxon>Thermoactinomyces</taxon>
    </lineage>
</organism>
<dbReference type="GO" id="GO:0051301">
    <property type="term" value="P:cell division"/>
    <property type="evidence" value="ECO:0007669"/>
    <property type="project" value="UniProtKB-KW"/>
</dbReference>
<dbReference type="Proteomes" id="UP000530514">
    <property type="component" value="Unassembled WGS sequence"/>
</dbReference>
<evidence type="ECO:0000313" key="13">
    <source>
        <dbReference type="Proteomes" id="UP000530514"/>
    </source>
</evidence>
<dbReference type="PROSITE" id="PS51900">
    <property type="entry name" value="CB"/>
    <property type="match status" value="1"/>
</dbReference>
<accession>A0A7W1XBH2</accession>
<dbReference type="Gene3D" id="1.10.443.10">
    <property type="entry name" value="Intergrase catalytic core"/>
    <property type="match status" value="1"/>
</dbReference>
<evidence type="ECO:0000256" key="5">
    <source>
        <dbReference type="ARBA" id="ARBA00022908"/>
    </source>
</evidence>
<evidence type="ECO:0000259" key="11">
    <source>
        <dbReference type="PROSITE" id="PS51900"/>
    </source>
</evidence>
<dbReference type="EMBL" id="JACEIP010000018">
    <property type="protein sequence ID" value="MBA4543602.1"/>
    <property type="molecule type" value="Genomic_DNA"/>
</dbReference>
<feature type="domain" description="Tyr recombinase" evidence="10">
    <location>
        <begin position="158"/>
        <end position="355"/>
    </location>
</feature>
<dbReference type="GO" id="GO:0005737">
    <property type="term" value="C:cytoplasm"/>
    <property type="evidence" value="ECO:0007669"/>
    <property type="project" value="UniProtKB-SubCell"/>
</dbReference>
<evidence type="ECO:0000259" key="10">
    <source>
        <dbReference type="PROSITE" id="PS51898"/>
    </source>
</evidence>
<dbReference type="InterPro" id="IPR010998">
    <property type="entry name" value="Integrase_recombinase_N"/>
</dbReference>
<feature type="domain" description="Core-binding (CB)" evidence="11">
    <location>
        <begin position="19"/>
        <end position="133"/>
    </location>
</feature>
<dbReference type="Pfam" id="PF00589">
    <property type="entry name" value="Phage_integrase"/>
    <property type="match status" value="1"/>
</dbReference>
<dbReference type="OrthoDB" id="9801717at2"/>
<dbReference type="InterPro" id="IPR002104">
    <property type="entry name" value="Integrase_catalytic"/>
</dbReference>
<keyword evidence="13" id="KW-1185">Reference proteome</keyword>